<feature type="transmembrane region" description="Helical" evidence="9">
    <location>
        <begin position="461"/>
        <end position="478"/>
    </location>
</feature>
<dbReference type="PANTHER" id="PTHR48022:SF64">
    <property type="entry name" value="MAJOR FACILITATOR SUPERFAMILY (MFS) PROFILE DOMAIN-CONTAINING PROTEIN"/>
    <property type="match status" value="1"/>
</dbReference>
<evidence type="ECO:0000256" key="3">
    <source>
        <dbReference type="ARBA" id="ARBA00022448"/>
    </source>
</evidence>
<dbReference type="InterPro" id="IPR050360">
    <property type="entry name" value="MFS_Sugar_Transporters"/>
</dbReference>
<dbReference type="FunFam" id="1.20.1250.20:FF:000117">
    <property type="entry name" value="MFS hexose transporter"/>
    <property type="match status" value="1"/>
</dbReference>
<dbReference type="Proteomes" id="UP000473826">
    <property type="component" value="Unassembled WGS sequence"/>
</dbReference>
<dbReference type="Pfam" id="PF00083">
    <property type="entry name" value="Sugar_tr"/>
    <property type="match status" value="1"/>
</dbReference>
<feature type="transmembrane region" description="Helical" evidence="9">
    <location>
        <begin position="366"/>
        <end position="389"/>
    </location>
</feature>
<dbReference type="PANTHER" id="PTHR48022">
    <property type="entry name" value="PLASTIDIC GLUCOSE TRANSPORTER 4"/>
    <property type="match status" value="1"/>
</dbReference>
<evidence type="ECO:0000256" key="7">
    <source>
        <dbReference type="ARBA" id="ARBA00049119"/>
    </source>
</evidence>
<feature type="transmembrane region" description="Helical" evidence="9">
    <location>
        <begin position="87"/>
        <end position="107"/>
    </location>
</feature>
<dbReference type="Gene3D" id="1.20.1250.20">
    <property type="entry name" value="MFS general substrate transporter like domains"/>
    <property type="match status" value="1"/>
</dbReference>
<dbReference type="InterPro" id="IPR020846">
    <property type="entry name" value="MFS_dom"/>
</dbReference>
<organism evidence="11 12">
    <name type="scientific">Vanrija humicola</name>
    <name type="common">Yeast</name>
    <name type="synonym">Cryptococcus humicola</name>
    <dbReference type="NCBI Taxonomy" id="5417"/>
    <lineage>
        <taxon>Eukaryota</taxon>
        <taxon>Fungi</taxon>
        <taxon>Dikarya</taxon>
        <taxon>Basidiomycota</taxon>
        <taxon>Agaricomycotina</taxon>
        <taxon>Tremellomycetes</taxon>
        <taxon>Trichosporonales</taxon>
        <taxon>Trichosporonaceae</taxon>
        <taxon>Vanrija</taxon>
    </lineage>
</organism>
<name>A0A7D8UVR3_VANHU</name>
<evidence type="ECO:0000313" key="11">
    <source>
        <dbReference type="EMBL" id="TXT04359.1"/>
    </source>
</evidence>
<feature type="transmembrane region" description="Helical" evidence="9">
    <location>
        <begin position="183"/>
        <end position="201"/>
    </location>
</feature>
<evidence type="ECO:0000256" key="4">
    <source>
        <dbReference type="ARBA" id="ARBA00022692"/>
    </source>
</evidence>
<dbReference type="InterPro" id="IPR036259">
    <property type="entry name" value="MFS_trans_sf"/>
</dbReference>
<proteinExistence type="inferred from homology"/>
<feature type="transmembrane region" description="Helical" evidence="9">
    <location>
        <begin position="119"/>
        <end position="138"/>
    </location>
</feature>
<evidence type="ECO:0000256" key="9">
    <source>
        <dbReference type="SAM" id="Phobius"/>
    </source>
</evidence>
<keyword evidence="5 9" id="KW-1133">Transmembrane helix</keyword>
<dbReference type="GO" id="GO:0005351">
    <property type="term" value="F:carbohydrate:proton symporter activity"/>
    <property type="evidence" value="ECO:0007669"/>
    <property type="project" value="TreeGrafter"/>
</dbReference>
<evidence type="ECO:0000259" key="10">
    <source>
        <dbReference type="PROSITE" id="PS50850"/>
    </source>
</evidence>
<evidence type="ECO:0000313" key="12">
    <source>
        <dbReference type="Proteomes" id="UP000473826"/>
    </source>
</evidence>
<feature type="transmembrane region" description="Helical" evidence="9">
    <location>
        <begin position="490"/>
        <end position="509"/>
    </location>
</feature>
<evidence type="ECO:0000256" key="1">
    <source>
        <dbReference type="ARBA" id="ARBA00004141"/>
    </source>
</evidence>
<dbReference type="InterPro" id="IPR003663">
    <property type="entry name" value="Sugar/inositol_transpt"/>
</dbReference>
<reference evidence="11 12" key="1">
    <citation type="journal article" date="2019" name="PLoS Genet.">
        <title>Convergent evolution of linked mating-type loci in basidiomycete fungi.</title>
        <authorList>
            <person name="Sun S."/>
            <person name="Coelho M.A."/>
            <person name="Heitman J."/>
            <person name="Nowrousian M."/>
        </authorList>
    </citation>
    <scope>NUCLEOTIDE SEQUENCE [LARGE SCALE GENOMIC DNA]</scope>
    <source>
        <strain evidence="11 12">CBS 4282</strain>
    </source>
</reference>
<feature type="transmembrane region" description="Helical" evidence="9">
    <location>
        <begin position="150"/>
        <end position="171"/>
    </location>
</feature>
<feature type="transmembrane region" description="Helical" evidence="9">
    <location>
        <begin position="300"/>
        <end position="322"/>
    </location>
</feature>
<gene>
    <name evidence="11" type="ORF">VHUM_04126</name>
</gene>
<evidence type="ECO:0000256" key="6">
    <source>
        <dbReference type="ARBA" id="ARBA00023136"/>
    </source>
</evidence>
<dbReference type="AlphaFoldDB" id="A0A7D8UVR3"/>
<accession>A0A7D8UVR3</accession>
<dbReference type="GO" id="GO:0016020">
    <property type="term" value="C:membrane"/>
    <property type="evidence" value="ECO:0007669"/>
    <property type="project" value="UniProtKB-SubCell"/>
</dbReference>
<keyword evidence="3 8" id="KW-0813">Transport</keyword>
<dbReference type="NCBIfam" id="TIGR00879">
    <property type="entry name" value="SP"/>
    <property type="match status" value="1"/>
</dbReference>
<keyword evidence="12" id="KW-1185">Reference proteome</keyword>
<sequence length="567" mass="63067">MRLVAAAGAPFGQRRAAAGGGGDTSALNAVLAGRDTRFYKGHYKKLTACIVLLLITSMTNGYDGSMMNGLQALNTWKTYFDNPQDKPTLFGVFNAIQNIGGLVGLPFAPYVSDMFGRRFCIFLGCVIMLGATALQSAATNTGMFIAARGLIGFGLSFASVAAPVLITEIAFPTHRGPATSLYNSMWYLGSIVAAWTTYGTFRMNNNWGWRIPSILQGLPSIFQVFLIWFVPESPRWLVDHGKEDQAREVIAKYHCDNNYDDPLLDFEMNEIKDRIREDLENKSTSGWKAMFTDKGNLRRLRIIIALAFFCQWAGNGLVSYYLTLILNGIGITSAGHQTLINGILQIYNWILALLGASFVDRVGRRFLFLTSTAGMCVSFICWTICSATYAKSSTEFAPECIAANPDNYSTACVALNGNKAAGNAVIAFIFLFYGFYDIAMTPLVVSYTVEITPYRFRSKALMLFQFSVSASLTFNQYVNPIALDKIHWKYYIVFCVFLAFEVFYCYLFVIETRGRNGALPLEEIAALFEGPGRYGFQKNPYENNRIDAESFHEAGSEKKRDHVEDSS</sequence>
<dbReference type="EMBL" id="QKWK01000015">
    <property type="protein sequence ID" value="TXT04359.1"/>
    <property type="molecule type" value="Genomic_DNA"/>
</dbReference>
<evidence type="ECO:0000256" key="2">
    <source>
        <dbReference type="ARBA" id="ARBA00010992"/>
    </source>
</evidence>
<dbReference type="OrthoDB" id="6133115at2759"/>
<comment type="catalytic activity">
    <reaction evidence="7">
        <text>myo-inositol(out) + H(+)(out) = myo-inositol(in) + H(+)(in)</text>
        <dbReference type="Rhea" id="RHEA:60364"/>
        <dbReference type="ChEBI" id="CHEBI:15378"/>
        <dbReference type="ChEBI" id="CHEBI:17268"/>
    </reaction>
</comment>
<comment type="caution">
    <text evidence="11">The sequence shown here is derived from an EMBL/GenBank/DDBJ whole genome shotgun (WGS) entry which is preliminary data.</text>
</comment>
<keyword evidence="4 9" id="KW-0812">Transmembrane</keyword>
<keyword evidence="6 9" id="KW-0472">Membrane</keyword>
<dbReference type="PROSITE" id="PS50850">
    <property type="entry name" value="MFS"/>
    <property type="match status" value="1"/>
</dbReference>
<dbReference type="InterPro" id="IPR005828">
    <property type="entry name" value="MFS_sugar_transport-like"/>
</dbReference>
<feature type="transmembrane region" description="Helical" evidence="9">
    <location>
        <begin position="207"/>
        <end position="230"/>
    </location>
</feature>
<comment type="similarity">
    <text evidence="2 8">Belongs to the major facilitator superfamily. Sugar transporter (TC 2.A.1.1) family.</text>
</comment>
<dbReference type="SUPFAM" id="SSF103473">
    <property type="entry name" value="MFS general substrate transporter"/>
    <property type="match status" value="1"/>
</dbReference>
<evidence type="ECO:0000256" key="5">
    <source>
        <dbReference type="ARBA" id="ARBA00022989"/>
    </source>
</evidence>
<comment type="subcellular location">
    <subcellularLocation>
        <location evidence="1">Membrane</location>
        <topology evidence="1">Multi-pass membrane protein</topology>
    </subcellularLocation>
</comment>
<feature type="domain" description="Major facilitator superfamily (MFS) profile" evidence="10">
    <location>
        <begin position="49"/>
        <end position="513"/>
    </location>
</feature>
<feature type="transmembrane region" description="Helical" evidence="9">
    <location>
        <begin position="46"/>
        <end position="67"/>
    </location>
</feature>
<evidence type="ECO:0000256" key="8">
    <source>
        <dbReference type="RuleBase" id="RU003346"/>
    </source>
</evidence>
<feature type="transmembrane region" description="Helical" evidence="9">
    <location>
        <begin position="342"/>
        <end position="359"/>
    </location>
</feature>
<feature type="transmembrane region" description="Helical" evidence="9">
    <location>
        <begin position="425"/>
        <end position="449"/>
    </location>
</feature>
<protein>
    <recommendedName>
        <fullName evidence="10">Major facilitator superfamily (MFS) profile domain-containing protein</fullName>
    </recommendedName>
</protein>